<name>A0A0D1EM28_9RHOB</name>
<comment type="caution">
    <text evidence="2">The sequence shown here is derived from an EMBL/GenBank/DDBJ whole genome shotgun (WGS) entry which is preliminary data.</text>
</comment>
<sequence>MEMTGTRTIAAPPQVVWDALLDADVLKECVPGCTEMSGNPDDGFEATVVQKVGPVKATFRGQVTLEDRVEPQSLRLSGEGKGGAAGFAKGGALVTLTPAGAGTELTYEVDARVGGKLAQLGSRIVDSFAAKMADQFFERFQNAVAPDAPDPAEAPAPEPAASAPEPAEAQAAPEGGETDQSKEKKGWFRRLISAD</sequence>
<dbReference type="PATRIC" id="fig|935700.4.peg.1609"/>
<dbReference type="STRING" id="935700.jaqu_15530"/>
<gene>
    <name evidence="2" type="ORF">jaqu_15530</name>
</gene>
<dbReference type="AlphaFoldDB" id="A0A0D1EM28"/>
<dbReference type="OrthoDB" id="9787428at2"/>
<dbReference type="RefSeq" id="WP_043918375.1">
    <property type="nucleotide sequence ID" value="NZ_FZPF01000001.1"/>
</dbReference>
<reference evidence="2 3" key="1">
    <citation type="submission" date="2015-02" db="EMBL/GenBank/DDBJ databases">
        <title>Genome Sequence of Jannaschia aquimarina DSM28248, a member of the Roseobacter clade.</title>
        <authorList>
            <person name="Voget S."/>
            <person name="Daniel R."/>
        </authorList>
    </citation>
    <scope>NUCLEOTIDE SEQUENCE [LARGE SCALE GENOMIC DNA]</scope>
    <source>
        <strain evidence="2 3">GSW-M26</strain>
    </source>
</reference>
<feature type="compositionally biased region" description="Pro residues" evidence="1">
    <location>
        <begin position="148"/>
        <end position="158"/>
    </location>
</feature>
<proteinExistence type="predicted"/>
<evidence type="ECO:0000256" key="1">
    <source>
        <dbReference type="SAM" id="MobiDB-lite"/>
    </source>
</evidence>
<dbReference type="InterPro" id="IPR010419">
    <property type="entry name" value="CO_DH_gsu"/>
</dbReference>
<dbReference type="Gene3D" id="3.30.530.20">
    <property type="match status" value="1"/>
</dbReference>
<organism evidence="2 3">
    <name type="scientific">Jannaschia aquimarina</name>
    <dbReference type="NCBI Taxonomy" id="935700"/>
    <lineage>
        <taxon>Bacteria</taxon>
        <taxon>Pseudomonadati</taxon>
        <taxon>Pseudomonadota</taxon>
        <taxon>Alphaproteobacteria</taxon>
        <taxon>Rhodobacterales</taxon>
        <taxon>Roseobacteraceae</taxon>
        <taxon>Jannaschia</taxon>
    </lineage>
</organism>
<dbReference type="PANTHER" id="PTHR38588">
    <property type="entry name" value="BLL0334 PROTEIN"/>
    <property type="match status" value="1"/>
</dbReference>
<keyword evidence="3" id="KW-1185">Reference proteome</keyword>
<dbReference type="EMBL" id="JYFE01000027">
    <property type="protein sequence ID" value="KIT16765.1"/>
    <property type="molecule type" value="Genomic_DNA"/>
</dbReference>
<feature type="compositionally biased region" description="Low complexity" evidence="1">
    <location>
        <begin position="159"/>
        <end position="174"/>
    </location>
</feature>
<accession>A0A0D1EM28</accession>
<dbReference type="SUPFAM" id="SSF55961">
    <property type="entry name" value="Bet v1-like"/>
    <property type="match status" value="1"/>
</dbReference>
<protein>
    <submittedName>
        <fullName evidence="2">Carbon monoxide dehydrogenase subunit G (CoxG)</fullName>
    </submittedName>
</protein>
<evidence type="ECO:0000313" key="2">
    <source>
        <dbReference type="EMBL" id="KIT16765.1"/>
    </source>
</evidence>
<dbReference type="Pfam" id="PF06240">
    <property type="entry name" value="COXG"/>
    <property type="match status" value="1"/>
</dbReference>
<dbReference type="InterPro" id="IPR023393">
    <property type="entry name" value="START-like_dom_sf"/>
</dbReference>
<dbReference type="CDD" id="cd05018">
    <property type="entry name" value="CoxG"/>
    <property type="match status" value="1"/>
</dbReference>
<evidence type="ECO:0000313" key="3">
    <source>
        <dbReference type="Proteomes" id="UP000032232"/>
    </source>
</evidence>
<dbReference type="Proteomes" id="UP000032232">
    <property type="component" value="Unassembled WGS sequence"/>
</dbReference>
<feature type="region of interest" description="Disordered" evidence="1">
    <location>
        <begin position="144"/>
        <end position="195"/>
    </location>
</feature>
<dbReference type="PANTHER" id="PTHR38588:SF1">
    <property type="entry name" value="BLL0334 PROTEIN"/>
    <property type="match status" value="1"/>
</dbReference>